<dbReference type="AlphaFoldDB" id="A0A183IEK8"/>
<organism evidence="4">
    <name type="scientific">Soboliphyme baturini</name>
    <dbReference type="NCBI Taxonomy" id="241478"/>
    <lineage>
        <taxon>Eukaryota</taxon>
        <taxon>Metazoa</taxon>
        <taxon>Ecdysozoa</taxon>
        <taxon>Nematoda</taxon>
        <taxon>Enoplea</taxon>
        <taxon>Dorylaimia</taxon>
        <taxon>Dioctophymatida</taxon>
        <taxon>Dioctophymatoidea</taxon>
        <taxon>Soboliphymatidae</taxon>
        <taxon>Soboliphyme</taxon>
    </lineage>
</organism>
<feature type="signal peptide" evidence="1">
    <location>
        <begin position="1"/>
        <end position="21"/>
    </location>
</feature>
<sequence>MRNKMWSVFQCLLLLIYRYLSNDASLRALVSVGSSGGHLPTSVAYHPPVCLSVRPVSAHSATVIRVQRGRSSDIYLFAVSTRDSPTPSPLMPLPP</sequence>
<dbReference type="WBParaSite" id="SBAD_0000215201-mRNA-1">
    <property type="protein sequence ID" value="SBAD_0000215201-mRNA-1"/>
    <property type="gene ID" value="SBAD_0000215201"/>
</dbReference>
<gene>
    <name evidence="2" type="ORF">SBAD_LOCUS2052</name>
</gene>
<name>A0A183IEK8_9BILA</name>
<keyword evidence="1" id="KW-0732">Signal</keyword>
<reference evidence="4" key="1">
    <citation type="submission" date="2016-06" db="UniProtKB">
        <authorList>
            <consortium name="WormBaseParasite"/>
        </authorList>
    </citation>
    <scope>IDENTIFICATION</scope>
</reference>
<dbReference type="EMBL" id="UZAM01007064">
    <property type="protein sequence ID" value="VDO96342.1"/>
    <property type="molecule type" value="Genomic_DNA"/>
</dbReference>
<evidence type="ECO:0000313" key="3">
    <source>
        <dbReference type="Proteomes" id="UP000270296"/>
    </source>
</evidence>
<dbReference type="Proteomes" id="UP000270296">
    <property type="component" value="Unassembled WGS sequence"/>
</dbReference>
<accession>A0A183IEK8</accession>
<reference evidence="2 3" key="2">
    <citation type="submission" date="2018-11" db="EMBL/GenBank/DDBJ databases">
        <authorList>
            <consortium name="Pathogen Informatics"/>
        </authorList>
    </citation>
    <scope>NUCLEOTIDE SEQUENCE [LARGE SCALE GENOMIC DNA]</scope>
</reference>
<evidence type="ECO:0000256" key="1">
    <source>
        <dbReference type="SAM" id="SignalP"/>
    </source>
</evidence>
<evidence type="ECO:0000313" key="4">
    <source>
        <dbReference type="WBParaSite" id="SBAD_0000215201-mRNA-1"/>
    </source>
</evidence>
<keyword evidence="3" id="KW-1185">Reference proteome</keyword>
<protein>
    <submittedName>
        <fullName evidence="4">Secreted protein</fullName>
    </submittedName>
</protein>
<evidence type="ECO:0000313" key="2">
    <source>
        <dbReference type="EMBL" id="VDO96342.1"/>
    </source>
</evidence>
<proteinExistence type="predicted"/>
<feature type="chain" id="PRO_5043139971" evidence="1">
    <location>
        <begin position="22"/>
        <end position="95"/>
    </location>
</feature>